<protein>
    <submittedName>
        <fullName evidence="2">Uncharacterized protein</fullName>
    </submittedName>
</protein>
<gene>
    <name evidence="2" type="ORF">Zmor_021795</name>
</gene>
<dbReference type="AlphaFoldDB" id="A0AA38I6D7"/>
<proteinExistence type="predicted"/>
<sequence length="123" mass="14239">MDEVTALKLENDSYRSGNCELNKNLELAQARIEDPKNEVVMENAITLLKEELSTNILSLKKELNSSINNKFIELQENLKFQSKDNKESMNQTPGKSYSEMAKRSKDVIILNRKKHWNPRNQLS</sequence>
<dbReference type="Proteomes" id="UP001168821">
    <property type="component" value="Unassembled WGS sequence"/>
</dbReference>
<accession>A0AA38I6D7</accession>
<keyword evidence="3" id="KW-1185">Reference proteome</keyword>
<dbReference type="EMBL" id="JALNTZ010000006">
    <property type="protein sequence ID" value="KAJ3650087.1"/>
    <property type="molecule type" value="Genomic_DNA"/>
</dbReference>
<evidence type="ECO:0000313" key="3">
    <source>
        <dbReference type="Proteomes" id="UP001168821"/>
    </source>
</evidence>
<comment type="caution">
    <text evidence="2">The sequence shown here is derived from an EMBL/GenBank/DDBJ whole genome shotgun (WGS) entry which is preliminary data.</text>
</comment>
<name>A0AA38I6D7_9CUCU</name>
<evidence type="ECO:0000313" key="2">
    <source>
        <dbReference type="EMBL" id="KAJ3650087.1"/>
    </source>
</evidence>
<feature type="region of interest" description="Disordered" evidence="1">
    <location>
        <begin position="82"/>
        <end position="101"/>
    </location>
</feature>
<reference evidence="2" key="1">
    <citation type="journal article" date="2023" name="G3 (Bethesda)">
        <title>Whole genome assemblies of Zophobas morio and Tenebrio molitor.</title>
        <authorList>
            <person name="Kaur S."/>
            <person name="Stinson S.A."/>
            <person name="diCenzo G.C."/>
        </authorList>
    </citation>
    <scope>NUCLEOTIDE SEQUENCE</scope>
    <source>
        <strain evidence="2">QUZm001</strain>
    </source>
</reference>
<evidence type="ECO:0000256" key="1">
    <source>
        <dbReference type="SAM" id="MobiDB-lite"/>
    </source>
</evidence>
<organism evidence="2 3">
    <name type="scientific">Zophobas morio</name>
    <dbReference type="NCBI Taxonomy" id="2755281"/>
    <lineage>
        <taxon>Eukaryota</taxon>
        <taxon>Metazoa</taxon>
        <taxon>Ecdysozoa</taxon>
        <taxon>Arthropoda</taxon>
        <taxon>Hexapoda</taxon>
        <taxon>Insecta</taxon>
        <taxon>Pterygota</taxon>
        <taxon>Neoptera</taxon>
        <taxon>Endopterygota</taxon>
        <taxon>Coleoptera</taxon>
        <taxon>Polyphaga</taxon>
        <taxon>Cucujiformia</taxon>
        <taxon>Tenebrionidae</taxon>
        <taxon>Zophobas</taxon>
    </lineage>
</organism>